<proteinExistence type="predicted"/>
<protein>
    <submittedName>
        <fullName evidence="2">Methyltransferase domain-containing protein</fullName>
    </submittedName>
</protein>
<gene>
    <name evidence="2" type="ORF">RM552_06860</name>
</gene>
<accession>A0ABU2ZPK0</accession>
<dbReference type="GO" id="GO:0032259">
    <property type="term" value="P:methylation"/>
    <property type="evidence" value="ECO:0007669"/>
    <property type="project" value="UniProtKB-KW"/>
</dbReference>
<dbReference type="InterPro" id="IPR029063">
    <property type="entry name" value="SAM-dependent_MTases_sf"/>
</dbReference>
<feature type="domain" description="Methyltransferase type 11" evidence="1">
    <location>
        <begin position="71"/>
        <end position="128"/>
    </location>
</feature>
<evidence type="ECO:0000313" key="3">
    <source>
        <dbReference type="Proteomes" id="UP001253545"/>
    </source>
</evidence>
<name>A0ABU2ZPK0_9ALTE</name>
<dbReference type="Gene3D" id="3.40.50.150">
    <property type="entry name" value="Vaccinia Virus protein VP39"/>
    <property type="match status" value="1"/>
</dbReference>
<reference evidence="2 3" key="1">
    <citation type="submission" date="2023-09" db="EMBL/GenBank/DDBJ databases">
        <authorList>
            <person name="Rey-Velasco X."/>
        </authorList>
    </citation>
    <scope>NUCLEOTIDE SEQUENCE [LARGE SCALE GENOMIC DNA]</scope>
    <source>
        <strain evidence="2 3">P117</strain>
    </source>
</reference>
<dbReference type="EMBL" id="JAVRHX010000001">
    <property type="protein sequence ID" value="MDT0594558.1"/>
    <property type="molecule type" value="Genomic_DNA"/>
</dbReference>
<dbReference type="GO" id="GO:0008168">
    <property type="term" value="F:methyltransferase activity"/>
    <property type="evidence" value="ECO:0007669"/>
    <property type="project" value="UniProtKB-KW"/>
</dbReference>
<keyword evidence="3" id="KW-1185">Reference proteome</keyword>
<dbReference type="SUPFAM" id="SSF53335">
    <property type="entry name" value="S-adenosyl-L-methionine-dependent methyltransferases"/>
    <property type="match status" value="1"/>
</dbReference>
<keyword evidence="2" id="KW-0489">Methyltransferase</keyword>
<dbReference type="Proteomes" id="UP001253545">
    <property type="component" value="Unassembled WGS sequence"/>
</dbReference>
<evidence type="ECO:0000259" key="1">
    <source>
        <dbReference type="Pfam" id="PF08241"/>
    </source>
</evidence>
<keyword evidence="2" id="KW-0808">Transferase</keyword>
<dbReference type="Pfam" id="PF08241">
    <property type="entry name" value="Methyltransf_11"/>
    <property type="match status" value="1"/>
</dbReference>
<sequence length="271" mass="31063">MIMRSARSKEQPVYPKNWFELSQGELARMELEKALMPITERIFGYYLVKMGSLSSQVNLPKCQVKHQYAIAPHTNKNNHLCGESAKLPFQNNSVDAFVLLGELDFAQDPHQIVREIDRSITSDGRVIIAGFNPFSLAGVMKYLPINRKNILHQGRFFTSARIKDWLQLLDFEIVQHENLLYSSLFMRKNLGSESRIQKLCKRYLPWFSSMYIIVARKREIPLSPIKPAWKLKPKFSAQPVSACSSNAARESSYFTRIPGDAPECGSKIYKS</sequence>
<dbReference type="InterPro" id="IPR013216">
    <property type="entry name" value="Methyltransf_11"/>
</dbReference>
<dbReference type="RefSeq" id="WP_311368025.1">
    <property type="nucleotide sequence ID" value="NZ_JAVRHX010000001.1"/>
</dbReference>
<evidence type="ECO:0000313" key="2">
    <source>
        <dbReference type="EMBL" id="MDT0594558.1"/>
    </source>
</evidence>
<comment type="caution">
    <text evidence="2">The sequence shown here is derived from an EMBL/GenBank/DDBJ whole genome shotgun (WGS) entry which is preliminary data.</text>
</comment>
<organism evidence="2 3">
    <name type="scientific">Glaciecola petra</name>
    <dbReference type="NCBI Taxonomy" id="3075602"/>
    <lineage>
        <taxon>Bacteria</taxon>
        <taxon>Pseudomonadati</taxon>
        <taxon>Pseudomonadota</taxon>
        <taxon>Gammaproteobacteria</taxon>
        <taxon>Alteromonadales</taxon>
        <taxon>Alteromonadaceae</taxon>
        <taxon>Glaciecola</taxon>
    </lineage>
</organism>